<dbReference type="InterPro" id="IPR011050">
    <property type="entry name" value="Pectin_lyase_fold/virulence"/>
</dbReference>
<dbReference type="Pfam" id="PF10988">
    <property type="entry name" value="DUF2807"/>
    <property type="match status" value="1"/>
</dbReference>
<evidence type="ECO:0000259" key="1">
    <source>
        <dbReference type="Pfam" id="PF10988"/>
    </source>
</evidence>
<name>A0A142V7P5_9CHLR</name>
<proteinExistence type="predicted"/>
<evidence type="ECO:0000313" key="2">
    <source>
        <dbReference type="EMBL" id="AMU85846.1"/>
    </source>
</evidence>
<protein>
    <recommendedName>
        <fullName evidence="1">Putative auto-transporter adhesin head GIN domain-containing protein</fullName>
    </recommendedName>
</protein>
<feature type="domain" description="Putative auto-transporter adhesin head GIN" evidence="1">
    <location>
        <begin position="47"/>
        <end position="248"/>
    </location>
</feature>
<dbReference type="SUPFAM" id="SSF51126">
    <property type="entry name" value="Pectin lyase-like"/>
    <property type="match status" value="1"/>
</dbReference>
<dbReference type="Gene3D" id="2.160.20.120">
    <property type="match status" value="1"/>
</dbReference>
<dbReference type="PATRIC" id="fig|61435.13.peg.14"/>
<dbReference type="AlphaFoldDB" id="A0A142V7P5"/>
<sequence>MKKAVLLCLSICFTGMLVLLGGGCIPGVGGFITGSGEVESQPFDYADFNRVEISNVITADISRADSFEVSVSTNENIFEYLELEKSGQTLKIGLKDNYSFTNVKIEASIRLPELVGLDISGASKATVSGFNSVNDFTALVSGASRITLFNMRVGQTRLYISGASFASGDLICGNASLEVSGASRLELSGQGVDIDVLTEGASTVNLEKFLAASAEVTATGVSNIRVYTNGDLYITASGVSSVKYFGNPIIKDINISDISSAGKG</sequence>
<dbReference type="Proteomes" id="UP000076394">
    <property type="component" value="Chromosome"/>
</dbReference>
<dbReference type="OrthoDB" id="156611at2"/>
<gene>
    <name evidence="2" type="ORF">Dm11a5_0014</name>
</gene>
<dbReference type="PROSITE" id="PS51257">
    <property type="entry name" value="PROKAR_LIPOPROTEIN"/>
    <property type="match status" value="1"/>
</dbReference>
<dbReference type="EMBL" id="CP011127">
    <property type="protein sequence ID" value="AMU85846.1"/>
    <property type="molecule type" value="Genomic_DNA"/>
</dbReference>
<evidence type="ECO:0000313" key="3">
    <source>
        <dbReference type="Proteomes" id="UP000076394"/>
    </source>
</evidence>
<accession>A0A142V7P5</accession>
<reference evidence="2 3" key="1">
    <citation type="submission" date="2015-03" db="EMBL/GenBank/DDBJ databases">
        <title>Genomic characterization of Dehalococcoides mccartyi strain 11a5, an unusal plasmid-containing chloroethene dechlorinator.</title>
        <authorList>
            <person name="Zhao S."/>
            <person name="Ding C."/>
            <person name="He J."/>
        </authorList>
    </citation>
    <scope>NUCLEOTIDE SEQUENCE [LARGE SCALE GENOMIC DNA]</scope>
    <source>
        <strain evidence="2 3">11a5</strain>
    </source>
</reference>
<organism evidence="2 3">
    <name type="scientific">Dehalococcoides mccartyi</name>
    <dbReference type="NCBI Taxonomy" id="61435"/>
    <lineage>
        <taxon>Bacteria</taxon>
        <taxon>Bacillati</taxon>
        <taxon>Chloroflexota</taxon>
        <taxon>Dehalococcoidia</taxon>
        <taxon>Dehalococcoidales</taxon>
        <taxon>Dehalococcoidaceae</taxon>
        <taxon>Dehalococcoides</taxon>
    </lineage>
</organism>
<dbReference type="InterPro" id="IPR021255">
    <property type="entry name" value="DUF2807"/>
</dbReference>
<dbReference type="RefSeq" id="WP_034376960.1">
    <property type="nucleotide sequence ID" value="NZ_AP024514.1"/>
</dbReference>